<proteinExistence type="inferred from homology"/>
<dbReference type="Gene3D" id="1.20.1440.90">
    <property type="entry name" value="Phosphoenolpyruvate/pyruvate domain"/>
    <property type="match status" value="1"/>
</dbReference>
<dbReference type="PROSITE" id="PS00781">
    <property type="entry name" value="PEPCASE_1"/>
    <property type="match status" value="1"/>
</dbReference>
<dbReference type="RefSeq" id="WP_083413243.1">
    <property type="nucleotide sequence ID" value="NZ_FOWP01000003.1"/>
</dbReference>
<dbReference type="EMBL" id="FOWP01000003">
    <property type="protein sequence ID" value="SFO92042.1"/>
    <property type="molecule type" value="Genomic_DNA"/>
</dbReference>
<dbReference type="InterPro" id="IPR022805">
    <property type="entry name" value="PEP_COase_bac/pln-type"/>
</dbReference>
<dbReference type="STRING" id="658457.SAMN05216601_103316"/>
<dbReference type="InterPro" id="IPR018129">
    <property type="entry name" value="PEP_COase_Lys_AS"/>
</dbReference>
<dbReference type="PANTHER" id="PTHR30523">
    <property type="entry name" value="PHOSPHOENOLPYRUVATE CARBOXYLASE"/>
    <property type="match status" value="1"/>
</dbReference>
<evidence type="ECO:0000256" key="8">
    <source>
        <dbReference type="ARBA" id="ARBA00023300"/>
    </source>
</evidence>
<evidence type="ECO:0000313" key="14">
    <source>
        <dbReference type="Proteomes" id="UP000182400"/>
    </source>
</evidence>
<dbReference type="GO" id="GO:0008964">
    <property type="term" value="F:phosphoenolpyruvate carboxylase activity"/>
    <property type="evidence" value="ECO:0007669"/>
    <property type="project" value="UniProtKB-UniRule"/>
</dbReference>
<evidence type="ECO:0000313" key="13">
    <source>
        <dbReference type="EMBL" id="SFO92042.1"/>
    </source>
</evidence>
<evidence type="ECO:0000256" key="4">
    <source>
        <dbReference type="ARBA" id="ARBA00012305"/>
    </source>
</evidence>
<dbReference type="GO" id="GO:0015977">
    <property type="term" value="P:carbon fixation"/>
    <property type="evidence" value="ECO:0007669"/>
    <property type="project" value="UniProtKB-UniRule"/>
</dbReference>
<dbReference type="PANTHER" id="PTHR30523:SF6">
    <property type="entry name" value="PHOSPHOENOLPYRUVATE CARBOXYLASE"/>
    <property type="match status" value="1"/>
</dbReference>
<dbReference type="Pfam" id="PF00311">
    <property type="entry name" value="PEPcase"/>
    <property type="match status" value="1"/>
</dbReference>
<dbReference type="SUPFAM" id="SSF51621">
    <property type="entry name" value="Phosphoenolpyruvate/pyruvate domain"/>
    <property type="match status" value="1"/>
</dbReference>
<comment type="subunit">
    <text evidence="10">Homotetramer.</text>
</comment>
<dbReference type="GO" id="GO:0006107">
    <property type="term" value="P:oxaloacetate metabolic process"/>
    <property type="evidence" value="ECO:0007669"/>
    <property type="project" value="UniProtKB-UniRule"/>
</dbReference>
<evidence type="ECO:0000256" key="9">
    <source>
        <dbReference type="ARBA" id="ARBA00048995"/>
    </source>
</evidence>
<sequence length="917" mass="102669">MTINPFHARKVLIQARDGMPDAGERARLLLRELGSILGQVIHQAEGERLFNLIEDIRRLTLKIHCDGQSKDQQALTDLLRTLSAADAIVVLRAFTYFIHLGNVADDVALSENVRERQIRQGDDLSLFGSLQQRMRDAGLSEAQIRERLHETQVMPVLTAHPTEVQRKSVIDVERRITDLLQRRSREQLTPSQLHAIQAELHASIEVLWRTRLLRNTRLTVQDEINNVLAYFPRTLLAAVPACQQLASHHLGQTSQPLVRLGSWVGGDRDGNPNVTAETLTHAVRSGAELIFCHYQEQLAHLVRELPLCDARSPVTEEVRALAEVASDCSAHHQDEPYRRALRHIQVRLHATQERLLGGNSTSLSYVSPENFLDDLQAIHNSLKQHGLGHVTQGRLASFVQAVRHFGFHMATIDLRQCSDVHEQVICEVLAHADICDDYSQLSEEGKVSLLDGLLNTARPVLDTHHHWSSKTQRELDVLTMAARIQHDYGSKALENHIVSHCRSVSDLLEILLLARESGCMNDGLCSLNIVPLFETIADLRRAPVIMGQWLALPLVRSMLDKRGGWVEIMLGYSDSNKDGGFLSANWELHKAGRALRDACVAQGFKVRFFHGRGGSVCRGGGPSRAAILAQPNKSVMGQLRLTEQGETIGNKYPDPDAGLRHLEALIAATLEASCLPGEHDAYEEFHHVAEVLSEHAFGQYRSLVHEDAYFAEFFRNATPFTEIGRINIGSRPAARSDSMNIQDLRAIPWVFSWSQCRLILPGWFGFGSAISAYRETHGAKGDQQLIAMLRRWPFFQSMFANLRMVLAKVDLTIFERYVDLISAHGYAQRLHGIIKAEHLLTSKAVQWLSQYEDGSQDDGASASLNSRLVYLNPLNQLQVELLRRTREPGIEAEELRQLRIGVHLSINGIASGLRNSG</sequence>
<keyword evidence="13" id="KW-0670">Pyruvate</keyword>
<evidence type="ECO:0000256" key="10">
    <source>
        <dbReference type="HAMAP-Rule" id="MF_00595"/>
    </source>
</evidence>
<feature type="active site" evidence="10 11">
    <location>
        <position position="160"/>
    </location>
</feature>
<evidence type="ECO:0000256" key="2">
    <source>
        <dbReference type="ARBA" id="ARBA00003670"/>
    </source>
</evidence>
<evidence type="ECO:0000256" key="3">
    <source>
        <dbReference type="ARBA" id="ARBA00008346"/>
    </source>
</evidence>
<comment type="catalytic activity">
    <reaction evidence="9 10">
        <text>oxaloacetate + phosphate = phosphoenolpyruvate + hydrogencarbonate</text>
        <dbReference type="Rhea" id="RHEA:28370"/>
        <dbReference type="ChEBI" id="CHEBI:16452"/>
        <dbReference type="ChEBI" id="CHEBI:17544"/>
        <dbReference type="ChEBI" id="CHEBI:43474"/>
        <dbReference type="ChEBI" id="CHEBI:58702"/>
        <dbReference type="EC" id="4.1.1.31"/>
    </reaction>
</comment>
<dbReference type="PRINTS" id="PR00150">
    <property type="entry name" value="PEPCARBXLASE"/>
</dbReference>
<dbReference type="InterPro" id="IPR015813">
    <property type="entry name" value="Pyrv/PenolPyrv_kinase-like_dom"/>
</dbReference>
<dbReference type="PROSITE" id="PS00393">
    <property type="entry name" value="PEPCASE_2"/>
    <property type="match status" value="1"/>
</dbReference>
<dbReference type="InterPro" id="IPR033129">
    <property type="entry name" value="PEPCASE_His_AS"/>
</dbReference>
<reference evidence="13 14" key="1">
    <citation type="submission" date="2016-10" db="EMBL/GenBank/DDBJ databases">
        <authorList>
            <person name="de Groot N.N."/>
        </authorList>
    </citation>
    <scope>NUCLEOTIDE SEQUENCE [LARGE SCALE GENOMIC DNA]</scope>
    <source>
        <strain evidence="13 14">CCUG 59231</strain>
    </source>
</reference>
<dbReference type="InterPro" id="IPR021135">
    <property type="entry name" value="PEP_COase"/>
</dbReference>
<evidence type="ECO:0000256" key="12">
    <source>
        <dbReference type="PROSITE-ProRule" id="PRU10112"/>
    </source>
</evidence>
<dbReference type="OrthoDB" id="9768133at2"/>
<comment type="cofactor">
    <cofactor evidence="1 10">
        <name>Mg(2+)</name>
        <dbReference type="ChEBI" id="CHEBI:18420"/>
    </cofactor>
</comment>
<evidence type="ECO:0000256" key="6">
    <source>
        <dbReference type="ARBA" id="ARBA00022842"/>
    </source>
</evidence>
<dbReference type="GO" id="GO:0000287">
    <property type="term" value="F:magnesium ion binding"/>
    <property type="evidence" value="ECO:0007669"/>
    <property type="project" value="UniProtKB-UniRule"/>
</dbReference>
<feature type="active site" evidence="10 12">
    <location>
        <position position="577"/>
    </location>
</feature>
<dbReference type="GO" id="GO:0005829">
    <property type="term" value="C:cytosol"/>
    <property type="evidence" value="ECO:0007669"/>
    <property type="project" value="TreeGrafter"/>
</dbReference>
<protein>
    <recommendedName>
        <fullName evidence="5 10">Phosphoenolpyruvate carboxylase</fullName>
        <shortName evidence="10">PEPC</shortName>
        <shortName evidence="10">PEPCase</shortName>
        <ecNumber evidence="4 10">4.1.1.31</ecNumber>
    </recommendedName>
</protein>
<dbReference type="EC" id="4.1.1.31" evidence="4 10"/>
<keyword evidence="7 10" id="KW-0456">Lyase</keyword>
<evidence type="ECO:0000256" key="5">
    <source>
        <dbReference type="ARBA" id="ARBA00022419"/>
    </source>
</evidence>
<dbReference type="NCBIfam" id="NF000584">
    <property type="entry name" value="PRK00009.1"/>
    <property type="match status" value="1"/>
</dbReference>
<accession>A0A1I5L4F3</accession>
<dbReference type="Proteomes" id="UP000182400">
    <property type="component" value="Unassembled WGS sequence"/>
</dbReference>
<organism evidence="13 14">
    <name type="scientific">Ectopseudomonas composti</name>
    <dbReference type="NCBI Taxonomy" id="658457"/>
    <lineage>
        <taxon>Bacteria</taxon>
        <taxon>Pseudomonadati</taxon>
        <taxon>Pseudomonadota</taxon>
        <taxon>Gammaproteobacteria</taxon>
        <taxon>Pseudomonadales</taxon>
        <taxon>Pseudomonadaceae</taxon>
        <taxon>Ectopseudomonas</taxon>
    </lineage>
</organism>
<dbReference type="AlphaFoldDB" id="A0A1I5L4F3"/>
<name>A0A1I5L4F3_9GAMM</name>
<evidence type="ECO:0000256" key="1">
    <source>
        <dbReference type="ARBA" id="ARBA00001946"/>
    </source>
</evidence>
<dbReference type="GO" id="GO:0006099">
    <property type="term" value="P:tricarboxylic acid cycle"/>
    <property type="evidence" value="ECO:0007669"/>
    <property type="project" value="InterPro"/>
</dbReference>
<keyword evidence="6 10" id="KW-0460">Magnesium</keyword>
<evidence type="ECO:0000256" key="7">
    <source>
        <dbReference type="ARBA" id="ARBA00023239"/>
    </source>
</evidence>
<evidence type="ECO:0000256" key="11">
    <source>
        <dbReference type="PROSITE-ProRule" id="PRU10111"/>
    </source>
</evidence>
<comment type="function">
    <text evidence="2 10">Forms oxaloacetate, a four-carbon dicarboxylic acid source for the tricarboxylic acid cycle.</text>
</comment>
<gene>
    <name evidence="10" type="primary">ppc</name>
    <name evidence="13" type="ORF">SAMN05216601_103316</name>
</gene>
<comment type="similarity">
    <text evidence="3 10">Belongs to the PEPCase type 1 family.</text>
</comment>
<dbReference type="HAMAP" id="MF_00595">
    <property type="entry name" value="PEPcase_type1"/>
    <property type="match status" value="1"/>
</dbReference>
<keyword evidence="8 10" id="KW-0120">Carbon dioxide fixation</keyword>